<feature type="transmembrane region" description="Helical" evidence="1">
    <location>
        <begin position="52"/>
        <end position="70"/>
    </location>
</feature>
<feature type="transmembrane region" description="Helical" evidence="1">
    <location>
        <begin position="82"/>
        <end position="99"/>
    </location>
</feature>
<dbReference type="EMBL" id="JAAIVJ010000009">
    <property type="protein sequence ID" value="NEY91541.1"/>
    <property type="molecule type" value="Genomic_DNA"/>
</dbReference>
<keyword evidence="1" id="KW-0472">Membrane</keyword>
<feature type="transmembrane region" description="Helical" evidence="1">
    <location>
        <begin position="360"/>
        <end position="381"/>
    </location>
</feature>
<comment type="caution">
    <text evidence="2">The sequence shown here is derived from an EMBL/GenBank/DDBJ whole genome shotgun (WGS) entry which is preliminary data.</text>
</comment>
<feature type="transmembrane region" description="Helical" evidence="1">
    <location>
        <begin position="139"/>
        <end position="158"/>
    </location>
</feature>
<feature type="transmembrane region" description="Helical" evidence="1">
    <location>
        <begin position="333"/>
        <end position="354"/>
    </location>
</feature>
<keyword evidence="3" id="KW-1185">Reference proteome</keyword>
<dbReference type="AlphaFoldDB" id="A0A6M0QX80"/>
<feature type="transmembrane region" description="Helical" evidence="1">
    <location>
        <begin position="237"/>
        <end position="254"/>
    </location>
</feature>
<protein>
    <submittedName>
        <fullName evidence="2">NnrS family protein</fullName>
    </submittedName>
</protein>
<keyword evidence="1" id="KW-0812">Transmembrane</keyword>
<evidence type="ECO:0000313" key="2">
    <source>
        <dbReference type="EMBL" id="NEY91541.1"/>
    </source>
</evidence>
<organism evidence="2 3">
    <name type="scientific">Tabrizicola oligotrophica</name>
    <dbReference type="NCBI Taxonomy" id="2710650"/>
    <lineage>
        <taxon>Bacteria</taxon>
        <taxon>Pseudomonadati</taxon>
        <taxon>Pseudomonadota</taxon>
        <taxon>Alphaproteobacteria</taxon>
        <taxon>Rhodobacterales</taxon>
        <taxon>Paracoccaceae</taxon>
        <taxon>Tabrizicola</taxon>
    </lineage>
</organism>
<dbReference type="Pfam" id="PF05940">
    <property type="entry name" value="NnrS"/>
    <property type="match status" value="1"/>
</dbReference>
<feature type="transmembrane region" description="Helical" evidence="1">
    <location>
        <begin position="105"/>
        <end position="127"/>
    </location>
</feature>
<dbReference type="RefSeq" id="WP_164627023.1">
    <property type="nucleotide sequence ID" value="NZ_JAAIVJ010000009.1"/>
</dbReference>
<feature type="transmembrane region" description="Helical" evidence="1">
    <location>
        <begin position="299"/>
        <end position="321"/>
    </location>
</feature>
<proteinExistence type="predicted"/>
<evidence type="ECO:0000256" key="1">
    <source>
        <dbReference type="SAM" id="Phobius"/>
    </source>
</evidence>
<accession>A0A6M0QX80</accession>
<keyword evidence="1" id="KW-1133">Transmembrane helix</keyword>
<feature type="transmembrane region" description="Helical" evidence="1">
    <location>
        <begin position="170"/>
        <end position="192"/>
    </location>
</feature>
<feature type="transmembrane region" description="Helical" evidence="1">
    <location>
        <begin position="266"/>
        <end position="287"/>
    </location>
</feature>
<dbReference type="InterPro" id="IPR010266">
    <property type="entry name" value="NnrS"/>
</dbReference>
<evidence type="ECO:0000313" key="3">
    <source>
        <dbReference type="Proteomes" id="UP000477782"/>
    </source>
</evidence>
<sequence>MRLALSNIWLMPHRPLFLAAGLWAVVAIAWWQWGDAAGFAPPSLDTPVAWHAHEMIFGFGGAALAGYLLTTLSGWTGRAATGGWLLGAIVACWIAQRFALALAAVLPALLVLLPGLAYFGLVSGVLARGLHQGRVPGKWGFPLAVAAIGGGDAAFLLASLRGWPGLDSMVLIRGCVLGFALLVSVVGGRMVVGFTDNWLRQTGRPVPPPARKTAAARLGFALLGAALALTLFNQTRASGLALVAAGGVQAWRLAGWRSRHVGGNPLLWMLHGGFGWLALGLVLLGAARLFPDHLSEADLVHGLTMGAMAGMILAVAARAAARRAGGMLLARRGLSAACLLLWAGTCLRLAVAPWPELRPWLTDGASLCWLAGWALFLRCFLPAALGPVQRPVFSGSRA</sequence>
<dbReference type="Proteomes" id="UP000477782">
    <property type="component" value="Unassembled WGS sequence"/>
</dbReference>
<reference evidence="2 3" key="1">
    <citation type="submission" date="2020-02" db="EMBL/GenBank/DDBJ databases">
        <authorList>
            <person name="Chen W.-M."/>
        </authorList>
    </citation>
    <scope>NUCLEOTIDE SEQUENCE [LARGE SCALE GENOMIC DNA]</scope>
    <source>
        <strain evidence="2 3">KMS-5</strain>
    </source>
</reference>
<name>A0A6M0QX80_9RHOB</name>
<gene>
    <name evidence="2" type="ORF">G4Z14_14645</name>
</gene>
<feature type="transmembrane region" description="Helical" evidence="1">
    <location>
        <begin position="213"/>
        <end position="231"/>
    </location>
</feature>